<dbReference type="PANTHER" id="PTHR23263:SF124">
    <property type="entry name" value="SMALL PROLINE-RICH PROTEIN 3"/>
    <property type="match status" value="1"/>
</dbReference>
<organism evidence="2 3">
    <name type="scientific">Daphnia pulex</name>
    <name type="common">Water flea</name>
    <dbReference type="NCBI Taxonomy" id="6669"/>
    <lineage>
        <taxon>Eukaryota</taxon>
        <taxon>Metazoa</taxon>
        <taxon>Ecdysozoa</taxon>
        <taxon>Arthropoda</taxon>
        <taxon>Crustacea</taxon>
        <taxon>Branchiopoda</taxon>
        <taxon>Diplostraca</taxon>
        <taxon>Cladocera</taxon>
        <taxon>Anomopoda</taxon>
        <taxon>Daphniidae</taxon>
        <taxon>Daphnia</taxon>
    </lineage>
</organism>
<keyword evidence="1" id="KW-1133">Transmembrane helix</keyword>
<keyword evidence="3" id="KW-1185">Reference proteome</keyword>
<name>E9G8J5_DAPPU</name>
<evidence type="ECO:0000256" key="1">
    <source>
        <dbReference type="SAM" id="Phobius"/>
    </source>
</evidence>
<dbReference type="HOGENOM" id="CLU_877893_0_0_1"/>
<dbReference type="EMBL" id="GL732535">
    <property type="protein sequence ID" value="EFX83985.1"/>
    <property type="molecule type" value="Genomic_DNA"/>
</dbReference>
<gene>
    <name evidence="2" type="ORF">DAPPUDRAFT_239175</name>
</gene>
<evidence type="ECO:0000313" key="3">
    <source>
        <dbReference type="Proteomes" id="UP000000305"/>
    </source>
</evidence>
<protein>
    <submittedName>
        <fullName evidence="2">Uncharacterized protein</fullName>
    </submittedName>
</protein>
<dbReference type="InParanoid" id="E9G8J5"/>
<proteinExistence type="predicted"/>
<sequence>MKFNLQTGRPVCMSLTLEGREEVYTHPQQHQPNEGKPSLHFLHFRRSRRSLRKTCHVTAERLGENDTCNIIIKQFQKPQGFRVIYGVVLLLGVESLMIGSTTGVLMSPGPHNIAVLLLNINAVPAYTTKAPMYYTTKALDKLWRRIKYYTNEASKYYTTIYAASRCITKEPEPIPGNVNLQMGRPLRAVLLFGVVSLMVGSTTGVPMSPGYGGYQATAAKEYYTTSPPYYNTTTATPPRLKSYATNYAAPSCITKAPEYYITEAPKYYTTEYSVPAYYTAVPKYYTTTNAS</sequence>
<accession>E9G8J5</accession>
<keyword evidence="1" id="KW-0812">Transmembrane</keyword>
<dbReference type="Proteomes" id="UP000000305">
    <property type="component" value="Unassembled WGS sequence"/>
</dbReference>
<dbReference type="PhylomeDB" id="E9G8J5"/>
<keyword evidence="1" id="KW-0472">Membrane</keyword>
<feature type="transmembrane region" description="Helical" evidence="1">
    <location>
        <begin position="83"/>
        <end position="106"/>
    </location>
</feature>
<dbReference type="PANTHER" id="PTHR23263">
    <property type="entry name" value="SMALL PROLINE-RICH PROTEIN"/>
    <property type="match status" value="1"/>
</dbReference>
<dbReference type="AlphaFoldDB" id="E9G8J5"/>
<dbReference type="KEGG" id="dpx:DAPPUDRAFT_239175"/>
<reference evidence="2 3" key="1">
    <citation type="journal article" date="2011" name="Science">
        <title>The ecoresponsive genome of Daphnia pulex.</title>
        <authorList>
            <person name="Colbourne J.K."/>
            <person name="Pfrender M.E."/>
            <person name="Gilbert D."/>
            <person name="Thomas W.K."/>
            <person name="Tucker A."/>
            <person name="Oakley T.H."/>
            <person name="Tokishita S."/>
            <person name="Aerts A."/>
            <person name="Arnold G.J."/>
            <person name="Basu M.K."/>
            <person name="Bauer D.J."/>
            <person name="Caceres C.E."/>
            <person name="Carmel L."/>
            <person name="Casola C."/>
            <person name="Choi J.H."/>
            <person name="Detter J.C."/>
            <person name="Dong Q."/>
            <person name="Dusheyko S."/>
            <person name="Eads B.D."/>
            <person name="Frohlich T."/>
            <person name="Geiler-Samerotte K.A."/>
            <person name="Gerlach D."/>
            <person name="Hatcher P."/>
            <person name="Jogdeo S."/>
            <person name="Krijgsveld J."/>
            <person name="Kriventseva E.V."/>
            <person name="Kultz D."/>
            <person name="Laforsch C."/>
            <person name="Lindquist E."/>
            <person name="Lopez J."/>
            <person name="Manak J.R."/>
            <person name="Muller J."/>
            <person name="Pangilinan J."/>
            <person name="Patwardhan R.P."/>
            <person name="Pitluck S."/>
            <person name="Pritham E.J."/>
            <person name="Rechtsteiner A."/>
            <person name="Rho M."/>
            <person name="Rogozin I.B."/>
            <person name="Sakarya O."/>
            <person name="Salamov A."/>
            <person name="Schaack S."/>
            <person name="Shapiro H."/>
            <person name="Shiga Y."/>
            <person name="Skalitzky C."/>
            <person name="Smith Z."/>
            <person name="Souvorov A."/>
            <person name="Sung W."/>
            <person name="Tang Z."/>
            <person name="Tsuchiya D."/>
            <person name="Tu H."/>
            <person name="Vos H."/>
            <person name="Wang M."/>
            <person name="Wolf Y.I."/>
            <person name="Yamagata H."/>
            <person name="Yamada T."/>
            <person name="Ye Y."/>
            <person name="Shaw J.R."/>
            <person name="Andrews J."/>
            <person name="Crease T.J."/>
            <person name="Tang H."/>
            <person name="Lucas S.M."/>
            <person name="Robertson H.M."/>
            <person name="Bork P."/>
            <person name="Koonin E.V."/>
            <person name="Zdobnov E.M."/>
            <person name="Grigoriev I.V."/>
            <person name="Lynch M."/>
            <person name="Boore J.L."/>
        </authorList>
    </citation>
    <scope>NUCLEOTIDE SEQUENCE [LARGE SCALE GENOMIC DNA]</scope>
</reference>
<evidence type="ECO:0000313" key="2">
    <source>
        <dbReference type="EMBL" id="EFX83985.1"/>
    </source>
</evidence>